<dbReference type="InterPro" id="IPR052721">
    <property type="entry name" value="ET_Amicyanin"/>
</dbReference>
<feature type="binding site" evidence="7">
    <location>
        <position position="56"/>
    </location>
    <ligand>
        <name>Cu cation</name>
        <dbReference type="ChEBI" id="CHEBI:23378"/>
    </ligand>
</feature>
<name>A0A7X0NEW9_9GAMM</name>
<dbReference type="InterPro" id="IPR028871">
    <property type="entry name" value="BlueCu_1_BS"/>
</dbReference>
<evidence type="ECO:0000259" key="9">
    <source>
        <dbReference type="Pfam" id="PF00127"/>
    </source>
</evidence>
<dbReference type="InterPro" id="IPR008972">
    <property type="entry name" value="Cupredoxin"/>
</dbReference>
<dbReference type="GO" id="GO:0005507">
    <property type="term" value="F:copper ion binding"/>
    <property type="evidence" value="ECO:0007669"/>
    <property type="project" value="InterPro"/>
</dbReference>
<keyword evidence="8" id="KW-0732">Signal</keyword>
<comment type="caution">
    <text evidence="10">The sequence shown here is derived from an EMBL/GenBank/DDBJ whole genome shotgun (WGS) entry which is preliminary data.</text>
</comment>
<dbReference type="SUPFAM" id="SSF49503">
    <property type="entry name" value="Cupredoxins"/>
    <property type="match status" value="1"/>
</dbReference>
<evidence type="ECO:0000256" key="5">
    <source>
        <dbReference type="ARBA" id="ARBA00022982"/>
    </source>
</evidence>
<evidence type="ECO:0000313" key="10">
    <source>
        <dbReference type="EMBL" id="MBB6542187.1"/>
    </source>
</evidence>
<keyword evidence="4" id="KW-0574">Periplasm</keyword>
<feature type="signal peptide" evidence="8">
    <location>
        <begin position="1"/>
        <end position="20"/>
    </location>
</feature>
<feature type="binding site" evidence="7">
    <location>
        <position position="91"/>
    </location>
    <ligand>
        <name>Cu cation</name>
        <dbReference type="ChEBI" id="CHEBI:23378"/>
    </ligand>
</feature>
<feature type="binding site" evidence="7">
    <location>
        <position position="94"/>
    </location>
    <ligand>
        <name>Cu cation</name>
        <dbReference type="ChEBI" id="CHEBI:23378"/>
    </ligand>
</feature>
<dbReference type="InterPro" id="IPR002386">
    <property type="entry name" value="Amicyanin/Pseudoazurin"/>
</dbReference>
<evidence type="ECO:0000256" key="1">
    <source>
        <dbReference type="ARBA" id="ARBA00004418"/>
    </source>
</evidence>
<dbReference type="Proteomes" id="UP000537141">
    <property type="component" value="Unassembled WGS sequence"/>
</dbReference>
<keyword evidence="3 7" id="KW-0479">Metal-binding</keyword>
<comment type="cofactor">
    <cofactor evidence="7">
        <name>Cu cation</name>
        <dbReference type="ChEBI" id="CHEBI:23378"/>
    </cofactor>
    <text evidence="7">Binds 1 copper ion per subunit.</text>
</comment>
<dbReference type="PANTHER" id="PTHR36507">
    <property type="entry name" value="BLL1555 PROTEIN"/>
    <property type="match status" value="1"/>
</dbReference>
<feature type="domain" description="Blue (type 1) copper" evidence="9">
    <location>
        <begin position="23"/>
        <end position="103"/>
    </location>
</feature>
<dbReference type="EMBL" id="JACHHU010000003">
    <property type="protein sequence ID" value="MBB6542187.1"/>
    <property type="molecule type" value="Genomic_DNA"/>
</dbReference>
<sequence length="106" mass="12292">MKFKIFLVMALFHFNIGAIAKEVTVDIFKKEFIPANITVDVGDTVIWKNIEKRQYHNVWFKQLTEEEPDYFFPGETFQVTFSEPGIYNYLCGPHPQMTGTVTVVVP</sequence>
<keyword evidence="11" id="KW-1185">Reference proteome</keyword>
<reference evidence="10 11" key="1">
    <citation type="submission" date="2020-08" db="EMBL/GenBank/DDBJ databases">
        <title>Genomic Encyclopedia of Type Strains, Phase IV (KMG-IV): sequencing the most valuable type-strain genomes for metagenomic binning, comparative biology and taxonomic classification.</title>
        <authorList>
            <person name="Goeker M."/>
        </authorList>
    </citation>
    <scope>NUCLEOTIDE SEQUENCE [LARGE SCALE GENOMIC DNA]</scope>
    <source>
        <strain evidence="10 11">DSM 26287</strain>
    </source>
</reference>
<organism evidence="10 11">
    <name type="scientific">Thalassotalea piscium</name>
    <dbReference type="NCBI Taxonomy" id="1230533"/>
    <lineage>
        <taxon>Bacteria</taxon>
        <taxon>Pseudomonadati</taxon>
        <taxon>Pseudomonadota</taxon>
        <taxon>Gammaproteobacteria</taxon>
        <taxon>Alteromonadales</taxon>
        <taxon>Colwelliaceae</taxon>
        <taxon>Thalassotalea</taxon>
    </lineage>
</organism>
<feature type="chain" id="PRO_5030871144" evidence="8">
    <location>
        <begin position="21"/>
        <end position="106"/>
    </location>
</feature>
<dbReference type="PANTHER" id="PTHR36507:SF1">
    <property type="entry name" value="BLL1555 PROTEIN"/>
    <property type="match status" value="1"/>
</dbReference>
<keyword evidence="5" id="KW-0249">Electron transport</keyword>
<evidence type="ECO:0000256" key="4">
    <source>
        <dbReference type="ARBA" id="ARBA00022764"/>
    </source>
</evidence>
<protein>
    <submittedName>
        <fullName evidence="10">Plastocyanin</fullName>
    </submittedName>
</protein>
<dbReference type="Pfam" id="PF00127">
    <property type="entry name" value="Copper-bind"/>
    <property type="match status" value="1"/>
</dbReference>
<dbReference type="AlphaFoldDB" id="A0A7X0NEW9"/>
<dbReference type="RefSeq" id="WP_184422543.1">
    <property type="nucleotide sequence ID" value="NZ_AP027362.1"/>
</dbReference>
<accession>A0A7X0NEW9</accession>
<dbReference type="GO" id="GO:0009055">
    <property type="term" value="F:electron transfer activity"/>
    <property type="evidence" value="ECO:0007669"/>
    <property type="project" value="InterPro"/>
</dbReference>
<dbReference type="PROSITE" id="PS00196">
    <property type="entry name" value="COPPER_BLUE"/>
    <property type="match status" value="1"/>
</dbReference>
<evidence type="ECO:0000256" key="8">
    <source>
        <dbReference type="SAM" id="SignalP"/>
    </source>
</evidence>
<gene>
    <name evidence="10" type="ORF">HNQ55_000665</name>
</gene>
<evidence type="ECO:0000256" key="2">
    <source>
        <dbReference type="ARBA" id="ARBA00022448"/>
    </source>
</evidence>
<evidence type="ECO:0000313" key="11">
    <source>
        <dbReference type="Proteomes" id="UP000537141"/>
    </source>
</evidence>
<dbReference type="GO" id="GO:0042597">
    <property type="term" value="C:periplasmic space"/>
    <property type="evidence" value="ECO:0007669"/>
    <property type="project" value="UniProtKB-SubCell"/>
</dbReference>
<dbReference type="PRINTS" id="PR00155">
    <property type="entry name" value="AMICYANIN"/>
</dbReference>
<dbReference type="InterPro" id="IPR000923">
    <property type="entry name" value="BlueCu_1"/>
</dbReference>
<evidence type="ECO:0000256" key="7">
    <source>
        <dbReference type="PIRSR" id="PIRSR602386-1"/>
    </source>
</evidence>
<dbReference type="Gene3D" id="2.60.40.420">
    <property type="entry name" value="Cupredoxins - blue copper proteins"/>
    <property type="match status" value="1"/>
</dbReference>
<evidence type="ECO:0000256" key="3">
    <source>
        <dbReference type="ARBA" id="ARBA00022723"/>
    </source>
</evidence>
<comment type="subcellular location">
    <subcellularLocation>
        <location evidence="1">Periplasm</location>
    </subcellularLocation>
</comment>
<evidence type="ECO:0000256" key="6">
    <source>
        <dbReference type="ARBA" id="ARBA00023008"/>
    </source>
</evidence>
<keyword evidence="6 7" id="KW-0186">Copper</keyword>
<proteinExistence type="predicted"/>
<keyword evidence="2" id="KW-0813">Transport</keyword>